<comment type="caution">
    <text evidence="1">The sequence shown here is derived from an EMBL/GenBank/DDBJ whole genome shotgun (WGS) entry which is preliminary data.</text>
</comment>
<evidence type="ECO:0008006" key="3">
    <source>
        <dbReference type="Google" id="ProtNLM"/>
    </source>
</evidence>
<reference evidence="1 2" key="1">
    <citation type="submission" date="2020-10" db="EMBL/GenBank/DDBJ databases">
        <title>Identification of Nocardia species via Next-generation sequencing and recognition of intraspecies genetic diversity.</title>
        <authorList>
            <person name="Li P."/>
            <person name="Li P."/>
            <person name="Lu B."/>
        </authorList>
    </citation>
    <scope>NUCLEOTIDE SEQUENCE [LARGE SCALE GENOMIC DNA]</scope>
    <source>
        <strain evidence="1 2">N-11</strain>
    </source>
</reference>
<name>A0ABS0CAS2_9NOCA</name>
<accession>A0ABS0CAS2</accession>
<gene>
    <name evidence="1" type="ORF">IU470_20380</name>
</gene>
<dbReference type="Gene3D" id="1.10.630.10">
    <property type="entry name" value="Cytochrome P450"/>
    <property type="match status" value="1"/>
</dbReference>
<dbReference type="SUPFAM" id="SSF48264">
    <property type="entry name" value="Cytochrome P450"/>
    <property type="match status" value="1"/>
</dbReference>
<evidence type="ECO:0000313" key="2">
    <source>
        <dbReference type="Proteomes" id="UP000807309"/>
    </source>
</evidence>
<keyword evidence="2" id="KW-1185">Reference proteome</keyword>
<sequence length="69" mass="7488">MTAAVEPLVSDRRVHFCLGARLARLEATVALREFSSRARTYDVPEPGIAPVHSSDVGGFAHLPVTVETR</sequence>
<organism evidence="1 2">
    <name type="scientific">Nocardia abscessus</name>
    <dbReference type="NCBI Taxonomy" id="120957"/>
    <lineage>
        <taxon>Bacteria</taxon>
        <taxon>Bacillati</taxon>
        <taxon>Actinomycetota</taxon>
        <taxon>Actinomycetes</taxon>
        <taxon>Mycobacteriales</taxon>
        <taxon>Nocardiaceae</taxon>
        <taxon>Nocardia</taxon>
    </lineage>
</organism>
<proteinExistence type="predicted"/>
<evidence type="ECO:0000313" key="1">
    <source>
        <dbReference type="EMBL" id="MBF6227455.1"/>
    </source>
</evidence>
<protein>
    <recommendedName>
        <fullName evidence="3">Cytochrome P450</fullName>
    </recommendedName>
</protein>
<dbReference type="InterPro" id="IPR036396">
    <property type="entry name" value="Cyt_P450_sf"/>
</dbReference>
<dbReference type="EMBL" id="JADLRE010000015">
    <property type="protein sequence ID" value="MBF6227455.1"/>
    <property type="molecule type" value="Genomic_DNA"/>
</dbReference>
<dbReference type="Proteomes" id="UP000807309">
    <property type="component" value="Unassembled WGS sequence"/>
</dbReference>